<keyword evidence="1" id="KW-0732">Signal</keyword>
<feature type="chain" id="PRO_5014740300" evidence="1">
    <location>
        <begin position="18"/>
        <end position="66"/>
    </location>
</feature>
<accession>A0A2M4D6W4</accession>
<name>A0A2M4D6W4_ANODA</name>
<reference evidence="2" key="1">
    <citation type="submission" date="2018-01" db="EMBL/GenBank/DDBJ databases">
        <title>An insight into the sialome of Amazonian anophelines.</title>
        <authorList>
            <person name="Ribeiro J.M."/>
            <person name="Scarpassa V."/>
            <person name="Calvo E."/>
        </authorList>
    </citation>
    <scope>NUCLEOTIDE SEQUENCE</scope>
</reference>
<organism evidence="2">
    <name type="scientific">Anopheles darlingi</name>
    <name type="common">Mosquito</name>
    <dbReference type="NCBI Taxonomy" id="43151"/>
    <lineage>
        <taxon>Eukaryota</taxon>
        <taxon>Metazoa</taxon>
        <taxon>Ecdysozoa</taxon>
        <taxon>Arthropoda</taxon>
        <taxon>Hexapoda</taxon>
        <taxon>Insecta</taxon>
        <taxon>Pterygota</taxon>
        <taxon>Neoptera</taxon>
        <taxon>Endopterygota</taxon>
        <taxon>Diptera</taxon>
        <taxon>Nematocera</taxon>
        <taxon>Culicoidea</taxon>
        <taxon>Culicidae</taxon>
        <taxon>Anophelinae</taxon>
        <taxon>Anopheles</taxon>
    </lineage>
</organism>
<evidence type="ECO:0000256" key="1">
    <source>
        <dbReference type="SAM" id="SignalP"/>
    </source>
</evidence>
<dbReference type="EMBL" id="GGFL01009111">
    <property type="protein sequence ID" value="MBW73289.1"/>
    <property type="molecule type" value="Transcribed_RNA"/>
</dbReference>
<feature type="signal peptide" evidence="1">
    <location>
        <begin position="1"/>
        <end position="17"/>
    </location>
</feature>
<protein>
    <submittedName>
        <fullName evidence="2">Putative secreted protein</fullName>
    </submittedName>
</protein>
<sequence>MCTVLGFFLMTDADAEADCCDRIVLVGEMNGFTIGDTDLRMSESNLESSTLLLGGGESRQSSVIVR</sequence>
<evidence type="ECO:0000313" key="2">
    <source>
        <dbReference type="EMBL" id="MBW73289.1"/>
    </source>
</evidence>
<dbReference type="AlphaFoldDB" id="A0A2M4D6W4"/>
<proteinExistence type="predicted"/>